<comment type="subunit">
    <text evidence="2">Homodimer.</text>
</comment>
<feature type="region of interest" description="Disordered" evidence="3">
    <location>
        <begin position="309"/>
        <end position="348"/>
    </location>
</feature>
<feature type="binding site" evidence="2">
    <location>
        <begin position="535"/>
        <end position="537"/>
    </location>
    <ligand>
        <name>substrate</name>
    </ligand>
</feature>
<feature type="binding site" evidence="2">
    <location>
        <begin position="363"/>
        <end position="366"/>
    </location>
    <ligand>
        <name>substrate</name>
    </ligand>
</feature>
<feature type="binding site" evidence="2">
    <location>
        <begin position="407"/>
        <end position="409"/>
    </location>
    <ligand>
        <name>substrate</name>
    </ligand>
</feature>
<dbReference type="HAMAP" id="MF_01139">
    <property type="entry name" value="ISPT"/>
    <property type="match status" value="1"/>
</dbReference>
<dbReference type="SUPFAM" id="SSF48576">
    <property type="entry name" value="Terpenoid synthases"/>
    <property type="match status" value="1"/>
</dbReference>
<feature type="active site" evidence="2">
    <location>
        <position position="362"/>
    </location>
</feature>
<feature type="region of interest" description="Disordered" evidence="3">
    <location>
        <begin position="582"/>
        <end position="633"/>
    </location>
</feature>
<feature type="active site" description="Proton acceptor" evidence="2">
    <location>
        <position position="410"/>
    </location>
</feature>
<dbReference type="RefSeq" id="WP_345628959.1">
    <property type="nucleotide sequence ID" value="NZ_BAABJR010000005.1"/>
</dbReference>
<dbReference type="InterPro" id="IPR008949">
    <property type="entry name" value="Isoprenoid_synthase_dom_sf"/>
</dbReference>
<dbReference type="Pfam" id="PF01255">
    <property type="entry name" value="Prenyltransf"/>
    <property type="match status" value="1"/>
</dbReference>
<dbReference type="NCBIfam" id="TIGR00055">
    <property type="entry name" value="uppS"/>
    <property type="match status" value="1"/>
</dbReference>
<protein>
    <recommendedName>
        <fullName evidence="2">Isoprenyl transferase</fullName>
        <ecNumber evidence="2">2.5.1.-</ecNumber>
    </recommendedName>
</protein>
<feature type="compositionally biased region" description="Pro residues" evidence="3">
    <location>
        <begin position="314"/>
        <end position="323"/>
    </location>
</feature>
<keyword evidence="5" id="KW-1185">Reference proteome</keyword>
<keyword evidence="2" id="KW-0479">Metal-binding</keyword>
<dbReference type="InterPro" id="IPR002060">
    <property type="entry name" value="Squ/phyt_synthse"/>
</dbReference>
<dbReference type="Pfam" id="PF00494">
    <property type="entry name" value="SQS_PSY"/>
    <property type="match status" value="1"/>
</dbReference>
<gene>
    <name evidence="4" type="ORF">GCM10023323_21230</name>
</gene>
<feature type="binding site" evidence="2">
    <location>
        <position position="367"/>
    </location>
    <ligand>
        <name>substrate</name>
    </ligand>
</feature>
<comment type="similarity">
    <text evidence="2">Belongs to the UPP synthase family.</text>
</comment>
<dbReference type="SUPFAM" id="SSF64005">
    <property type="entry name" value="Undecaprenyl diphosphate synthase"/>
    <property type="match status" value="1"/>
</dbReference>
<evidence type="ECO:0000256" key="2">
    <source>
        <dbReference type="HAMAP-Rule" id="MF_01139"/>
    </source>
</evidence>
<feature type="binding site" evidence="2">
    <location>
        <position position="529"/>
    </location>
    <ligand>
        <name>substrate</name>
    </ligand>
</feature>
<name>A0ABP9T389_9ACTN</name>
<comment type="function">
    <text evidence="2">Catalyzes the condensation of isopentenyl diphosphate (IPP) with allylic pyrophosphates generating different type of terpenoids.</text>
</comment>
<reference evidence="5" key="1">
    <citation type="journal article" date="2019" name="Int. J. Syst. Evol. Microbiol.">
        <title>The Global Catalogue of Microorganisms (GCM) 10K type strain sequencing project: providing services to taxonomists for standard genome sequencing and annotation.</title>
        <authorList>
            <consortium name="The Broad Institute Genomics Platform"/>
            <consortium name="The Broad Institute Genome Sequencing Center for Infectious Disease"/>
            <person name="Wu L."/>
            <person name="Ma J."/>
        </authorList>
    </citation>
    <scope>NUCLEOTIDE SEQUENCE [LARGE SCALE GENOMIC DNA]</scope>
    <source>
        <strain evidence="5">JCM 18306</strain>
    </source>
</reference>
<accession>A0ABP9T389</accession>
<comment type="caution">
    <text evidence="4">The sequence shown here is derived from an EMBL/GenBank/DDBJ whole genome shotgun (WGS) entry which is preliminary data.</text>
</comment>
<dbReference type="EMBL" id="BAABJR010000005">
    <property type="protein sequence ID" value="GAA5207095.1"/>
    <property type="molecule type" value="Genomic_DNA"/>
</dbReference>
<proteinExistence type="inferred from homology"/>
<feature type="binding site" evidence="2">
    <location>
        <position position="362"/>
    </location>
    <ligand>
        <name>Mg(2+)</name>
        <dbReference type="ChEBI" id="CHEBI:18420"/>
    </ligand>
</feature>
<evidence type="ECO:0000313" key="4">
    <source>
        <dbReference type="EMBL" id="GAA5207095.1"/>
    </source>
</evidence>
<feature type="compositionally biased region" description="Polar residues" evidence="3">
    <location>
        <begin position="594"/>
        <end position="611"/>
    </location>
</feature>
<dbReference type="CDD" id="cd00475">
    <property type="entry name" value="Cis_IPPS"/>
    <property type="match status" value="1"/>
</dbReference>
<dbReference type="EC" id="2.5.1.-" evidence="2"/>
<evidence type="ECO:0000313" key="5">
    <source>
        <dbReference type="Proteomes" id="UP001499878"/>
    </source>
</evidence>
<feature type="binding site" evidence="2">
    <location>
        <position position="375"/>
    </location>
    <ligand>
        <name>substrate</name>
    </ligand>
</feature>
<dbReference type="PANTHER" id="PTHR10291:SF0">
    <property type="entry name" value="DEHYDRODOLICHYL DIPHOSPHATE SYNTHASE 2"/>
    <property type="match status" value="1"/>
</dbReference>
<evidence type="ECO:0000256" key="1">
    <source>
        <dbReference type="ARBA" id="ARBA00022679"/>
    </source>
</evidence>
<dbReference type="Gene3D" id="1.10.600.10">
    <property type="entry name" value="Farnesyl Diphosphate Synthase"/>
    <property type="match status" value="1"/>
</dbReference>
<keyword evidence="2" id="KW-0460">Magnesium</keyword>
<organism evidence="4 5">
    <name type="scientific">Streptomyces thinghirensis</name>
    <dbReference type="NCBI Taxonomy" id="551547"/>
    <lineage>
        <taxon>Bacteria</taxon>
        <taxon>Bacillati</taxon>
        <taxon>Actinomycetota</taxon>
        <taxon>Actinomycetes</taxon>
        <taxon>Kitasatosporales</taxon>
        <taxon>Streptomycetaceae</taxon>
        <taxon>Streptomyces</taxon>
    </lineage>
</organism>
<evidence type="ECO:0000256" key="3">
    <source>
        <dbReference type="SAM" id="MobiDB-lite"/>
    </source>
</evidence>
<keyword evidence="1 2" id="KW-0808">Transferase</keyword>
<dbReference type="Proteomes" id="UP001499878">
    <property type="component" value="Unassembled WGS sequence"/>
</dbReference>
<dbReference type="InterPro" id="IPR036424">
    <property type="entry name" value="UPP_synth-like_sf"/>
</dbReference>
<dbReference type="PANTHER" id="PTHR10291">
    <property type="entry name" value="DEHYDRODOLICHYL DIPHOSPHATE SYNTHASE FAMILY MEMBER"/>
    <property type="match status" value="1"/>
</dbReference>
<sequence>MFAADCAQAEIHDPQLKAAYKACHDYLRSTSAEEFWCLQLMPPTLRPACWALLAAYSLADDLADTTEGDGSQRLRAWREALDTDLRRGTSEDPVRQALVHTMWCWNLKTDAFDVTFTALEKDALRTAPAAATWQQWRTRSKDTNVPFMLQCLTMLRHAGLDIPLHLTRLDAYQRLSDGLFLTDSLTDLADDLDRGDITLPTEELHRFGACETDLLQRRWTPAVQALISHLLDTARTWLDQPQLWTGLPPGPAVVLRTGCTFYRARLHAAEKAGPALLHHTARPGLAARLRITGPGRLLAATTWRLFPLPERRTAPPPTRPVLPAPRTASPKLLQPPEPHAGGARPPALPAEHMPRHVAIIMDGNGRWATARGLPRNDGHKAGGKALVDVVHGAAEIGLPHLTVYLLSTENLEKRPPQEIDKLLTFARKQLESGDFLRYDVRIRWAGLPDGLPSDFVDLLRTNEAATEDRTGCTLTFCLNYGGRSELTQAADSLAGAARTGQLEGTRVSEHLLRSHLPLGDLPDVDLLWRTGGEQRISNFLPWHTAYAELLFTDKLWPDIDRRDLWQAVTEYTHRQRRFGAVPVPQPSVPVQEAHSGTNVDRPQQSVPTFPTSVRPLRPTVPSGGVPNEHSCGG</sequence>
<dbReference type="InterPro" id="IPR001441">
    <property type="entry name" value="UPP_synth-like"/>
</dbReference>
<dbReference type="Gene3D" id="3.40.1180.10">
    <property type="entry name" value="Decaprenyl diphosphate synthase-like"/>
    <property type="match status" value="1"/>
</dbReference>
<comment type="caution">
    <text evidence="2">Lacks conserved residue(s) required for the propagation of feature annotation.</text>
</comment>
<feature type="binding site" evidence="2">
    <location>
        <position position="548"/>
    </location>
    <ligand>
        <name>Mg(2+)</name>
        <dbReference type="ChEBI" id="CHEBI:18420"/>
    </ligand>
</feature>
<comment type="cofactor">
    <cofactor evidence="2">
        <name>Mg(2+)</name>
        <dbReference type="ChEBI" id="CHEBI:18420"/>
    </cofactor>
    <text evidence="2">Binds 2 magnesium ions per subunit.</text>
</comment>
<feature type="binding site" evidence="2">
    <location>
        <position position="414"/>
    </location>
    <ligand>
        <name>substrate</name>
    </ligand>
</feature>
<feature type="binding site" evidence="2">
    <location>
        <position position="379"/>
    </location>
    <ligand>
        <name>substrate</name>
    </ligand>
</feature>